<evidence type="ECO:0000313" key="4">
    <source>
        <dbReference type="Proteomes" id="UP000241818"/>
    </source>
</evidence>
<dbReference type="InterPro" id="IPR015943">
    <property type="entry name" value="WD40/YVTN_repeat-like_dom_sf"/>
</dbReference>
<dbReference type="SUPFAM" id="SSF50978">
    <property type="entry name" value="WD40 repeat-like"/>
    <property type="match status" value="1"/>
</dbReference>
<feature type="region of interest" description="Disordered" evidence="2">
    <location>
        <begin position="1099"/>
        <end position="1124"/>
    </location>
</feature>
<dbReference type="SMART" id="SM00320">
    <property type="entry name" value="WD40"/>
    <property type="match status" value="6"/>
</dbReference>
<dbReference type="GO" id="GO:0031931">
    <property type="term" value="C:TORC1 complex"/>
    <property type="evidence" value="ECO:0007669"/>
    <property type="project" value="InterPro"/>
</dbReference>
<evidence type="ECO:0000313" key="3">
    <source>
        <dbReference type="EMBL" id="PSS09190.1"/>
    </source>
</evidence>
<dbReference type="GO" id="GO:0031932">
    <property type="term" value="C:TORC2 complex"/>
    <property type="evidence" value="ECO:0007669"/>
    <property type="project" value="InterPro"/>
</dbReference>
<dbReference type="GO" id="GO:0032956">
    <property type="term" value="P:regulation of actin cytoskeleton organization"/>
    <property type="evidence" value="ECO:0007669"/>
    <property type="project" value="TreeGrafter"/>
</dbReference>
<feature type="region of interest" description="Disordered" evidence="2">
    <location>
        <begin position="34"/>
        <end position="53"/>
    </location>
</feature>
<evidence type="ECO:0000256" key="1">
    <source>
        <dbReference type="ARBA" id="ARBA00009890"/>
    </source>
</evidence>
<protein>
    <submittedName>
        <fullName evidence="3">Uncharacterized protein</fullName>
    </submittedName>
</protein>
<dbReference type="PANTHER" id="PTHR19842:SF2">
    <property type="entry name" value="WD REPEAT PROTEIN (AFU_ORTHOLOGUE AFUA_5G04300)"/>
    <property type="match status" value="1"/>
</dbReference>
<dbReference type="GO" id="GO:0031929">
    <property type="term" value="P:TOR signaling"/>
    <property type="evidence" value="ECO:0007669"/>
    <property type="project" value="InterPro"/>
</dbReference>
<feature type="region of interest" description="Disordered" evidence="2">
    <location>
        <begin position="277"/>
        <end position="391"/>
    </location>
</feature>
<feature type="compositionally biased region" description="Low complexity" evidence="2">
    <location>
        <begin position="1100"/>
        <end position="1112"/>
    </location>
</feature>
<reference evidence="3 4" key="1">
    <citation type="journal article" date="2018" name="New Phytol.">
        <title>Comparative genomics and transcriptomics depict ericoid mycorrhizal fungi as versatile saprotrophs and plant mutualists.</title>
        <authorList>
            <person name="Martino E."/>
            <person name="Morin E."/>
            <person name="Grelet G.A."/>
            <person name="Kuo A."/>
            <person name="Kohler A."/>
            <person name="Daghino S."/>
            <person name="Barry K.W."/>
            <person name="Cichocki N."/>
            <person name="Clum A."/>
            <person name="Dockter R.B."/>
            <person name="Hainaut M."/>
            <person name="Kuo R.C."/>
            <person name="LaButti K."/>
            <person name="Lindahl B.D."/>
            <person name="Lindquist E.A."/>
            <person name="Lipzen A."/>
            <person name="Khouja H.R."/>
            <person name="Magnuson J."/>
            <person name="Murat C."/>
            <person name="Ohm R.A."/>
            <person name="Singer S.W."/>
            <person name="Spatafora J.W."/>
            <person name="Wang M."/>
            <person name="Veneault-Fourrey C."/>
            <person name="Henrissat B."/>
            <person name="Grigoriev I.V."/>
            <person name="Martin F.M."/>
            <person name="Perotto S."/>
        </authorList>
    </citation>
    <scope>NUCLEOTIDE SEQUENCE [LARGE SCALE GENOMIC DNA]</scope>
    <source>
        <strain evidence="3 4">ATCC 22711</strain>
    </source>
</reference>
<dbReference type="PANTHER" id="PTHR19842">
    <property type="entry name" value="G BETA-LIKE PROTEIN GBL"/>
    <property type="match status" value="1"/>
</dbReference>
<dbReference type="STRING" id="857342.A0A2T3AS41"/>
<feature type="region of interest" description="Disordered" evidence="2">
    <location>
        <begin position="172"/>
        <end position="194"/>
    </location>
</feature>
<sequence length="1299" mass="144570">MAAARTSLYSTPVIDLTQSDEEQDGSSTHIRILRRRPSQPLTTRPPQEFPVSNHGLVLRDSFNFPLSNHGDIRQLQGASNAASRRSTERPFSKVATRAQNGSVPIANTAKRRKTHGGMMAVAPGHSLSVEDHRHTQPTRSKRLDSRATTAIGSHHHARIAELVLPRQTLDRSRVSSQLHIPSHKHRTQPTGQDTDYKTDERMIYVLENQVFRHITSALRKFRKTLSRAERNRIGTKTARKLINKPGFFKDFEAHEWMLSKDYEARLSARARRYVDKFASRSSASSESDRNESSSNDSLDIREATFTNQPQDEGQLVLDNPDSPGSSSDDEQVFESASELEPEHPVSRNSRIRHHYSSSPTTPLSNDPSDGKGLVGGENPGDSKGLHVAPQQPIRELRSFRLSRHTQPPRIHSNDSISARAVINSEEGLEPRNHKPSISAIRETHALRIAGLHTVPRPYIRLTDRADIRRGLEKMQKGTGGRLSKADRDFLEESVLHVDFCPEEVDFICEVIMVLKRTKEPVDTDLRSRVVSLMVNHESDIPTICRVIESKARKPGKDLGRQLLRHRDTAGICAFLQDAAAGCVTVMPRLICIDSKPRPGISFPKPSISRLLRERETWGTAPFRVRQGWQPFNVEISSHIEDSLVRQSEWTDCCGDISAISWTGDNTFICGATAHSDYHNMQYNKPGNLVVGSTSLDTLRAVDGHRIIRPIVDREENAENSLQSMRQTQDPWLYTSVVSTSQSGDYTFTASFDETVKIWKVSEDGSSMNLCGTWKHDGKVNFVVTSENHGRIATASDVSSNAIRVYYFDEDNISDTLYVSYSGDKAQEKALELGTSDTWAYFPATIRWGRAPCVANLLLVGYSPRSITDHENDIPEDKKNSGELCIFNTENGQRVQISAARTQNVFEVIWHPTQPIFLAATSPCGTFEPEVKTQIRLFALNESGAFLDIKALDCPASDINELTIQPNSLIESYVTASCTDGNTYVWDTAQGDDPIHVLGHGDSLDNPLHDLPREVADTGVKFASWGRTTDRFYTGSSDGKVKAWDVRAPRGQAFVRTVLSVSGGVSAGAFSKDFSKLLIGDATGKVHLLAVDDSDLEDDVVSGTTSANTSAGSPAMGLEAGSAGSLPTRRPKVIIPHPEPLPPAAFEHGVRDEEQTGQTMARAYLEKGQLVLHPDRGIGVIQGPNYAQTLLYRYEAHEESDGTRPLRPEWNARQQFHLHSQASHLQLPRLPSVESSSLGQHETNQALDLDLSRLSSSVREELERDGVDGDFSEQDHRFEFEMTPRYAIFKEKGDKHKYVN</sequence>
<dbReference type="InterPro" id="IPR037588">
    <property type="entry name" value="MLST8"/>
</dbReference>
<accession>A0A2T3AS41</accession>
<name>A0A2T3AS41_AMORE</name>
<dbReference type="InParanoid" id="A0A2T3AS41"/>
<keyword evidence="4" id="KW-1185">Reference proteome</keyword>
<gene>
    <name evidence="3" type="ORF">M430DRAFT_53724</name>
</gene>
<dbReference type="InterPro" id="IPR001680">
    <property type="entry name" value="WD40_rpt"/>
</dbReference>
<dbReference type="GeneID" id="36576486"/>
<comment type="similarity">
    <text evidence="1">Belongs to the WD repeat LST8 family.</text>
</comment>
<evidence type="ECO:0000256" key="2">
    <source>
        <dbReference type="SAM" id="MobiDB-lite"/>
    </source>
</evidence>
<dbReference type="Gene3D" id="2.130.10.10">
    <property type="entry name" value="YVTN repeat-like/Quinoprotein amine dehydrogenase"/>
    <property type="match status" value="1"/>
</dbReference>
<organism evidence="3 4">
    <name type="scientific">Amorphotheca resinae ATCC 22711</name>
    <dbReference type="NCBI Taxonomy" id="857342"/>
    <lineage>
        <taxon>Eukaryota</taxon>
        <taxon>Fungi</taxon>
        <taxon>Dikarya</taxon>
        <taxon>Ascomycota</taxon>
        <taxon>Pezizomycotina</taxon>
        <taxon>Leotiomycetes</taxon>
        <taxon>Helotiales</taxon>
        <taxon>Amorphothecaceae</taxon>
        <taxon>Amorphotheca</taxon>
    </lineage>
</organism>
<dbReference type="InterPro" id="IPR036322">
    <property type="entry name" value="WD40_repeat_dom_sf"/>
</dbReference>
<dbReference type="OrthoDB" id="10248252at2759"/>
<feature type="compositionally biased region" description="Polar residues" evidence="2">
    <location>
        <begin position="356"/>
        <end position="367"/>
    </location>
</feature>
<proteinExistence type="inferred from homology"/>
<feature type="region of interest" description="Disordered" evidence="2">
    <location>
        <begin position="77"/>
        <end position="96"/>
    </location>
</feature>
<dbReference type="Proteomes" id="UP000241818">
    <property type="component" value="Unassembled WGS sequence"/>
</dbReference>
<dbReference type="RefSeq" id="XP_024717488.1">
    <property type="nucleotide sequence ID" value="XM_024868405.1"/>
</dbReference>
<dbReference type="EMBL" id="KZ679017">
    <property type="protein sequence ID" value="PSS09190.1"/>
    <property type="molecule type" value="Genomic_DNA"/>
</dbReference>